<evidence type="ECO:0000313" key="1">
    <source>
        <dbReference type="EMBL" id="MBS7527590.1"/>
    </source>
</evidence>
<accession>A0ABS5PR07</accession>
<protein>
    <submittedName>
        <fullName evidence="1">Uncharacterized protein</fullName>
    </submittedName>
</protein>
<organism evidence="1 2">
    <name type="scientific">Fusibacter paucivorans</name>
    <dbReference type="NCBI Taxonomy" id="76009"/>
    <lineage>
        <taxon>Bacteria</taxon>
        <taxon>Bacillati</taxon>
        <taxon>Bacillota</taxon>
        <taxon>Clostridia</taxon>
        <taxon>Eubacteriales</taxon>
        <taxon>Eubacteriales Family XII. Incertae Sedis</taxon>
        <taxon>Fusibacter</taxon>
    </lineage>
</organism>
<dbReference type="Proteomes" id="UP000746471">
    <property type="component" value="Unassembled WGS sequence"/>
</dbReference>
<dbReference type="RefSeq" id="WP_213237452.1">
    <property type="nucleotide sequence ID" value="NZ_JAHBCL010000022.1"/>
</dbReference>
<reference evidence="1 2" key="1">
    <citation type="submission" date="2021-05" db="EMBL/GenBank/DDBJ databases">
        <title>Fusibacter ferrireducens sp. nov., an anaerobic, sulfur- and Fe-reducing bacterium isolated from the mangrove sediment.</title>
        <authorList>
            <person name="Qiu D."/>
        </authorList>
    </citation>
    <scope>NUCLEOTIDE SEQUENCE [LARGE SCALE GENOMIC DNA]</scope>
    <source>
        <strain evidence="1 2">DSM 12116</strain>
    </source>
</reference>
<keyword evidence="2" id="KW-1185">Reference proteome</keyword>
<name>A0ABS5PR07_9FIRM</name>
<evidence type="ECO:0000313" key="2">
    <source>
        <dbReference type="Proteomes" id="UP000746471"/>
    </source>
</evidence>
<gene>
    <name evidence="1" type="ORF">KHM83_12970</name>
</gene>
<proteinExistence type="predicted"/>
<dbReference type="EMBL" id="JAHBCL010000022">
    <property type="protein sequence ID" value="MBS7527590.1"/>
    <property type="molecule type" value="Genomic_DNA"/>
</dbReference>
<sequence length="74" mass="8574">MQHLKKRTIIELSLLFCLIALSLTVSRQFKHDQYTAYHDEAAFYGIQIEDTLPSETTFTASDDSSFWGIPEFKQ</sequence>
<comment type="caution">
    <text evidence="1">The sequence shown here is derived from an EMBL/GenBank/DDBJ whole genome shotgun (WGS) entry which is preliminary data.</text>
</comment>